<evidence type="ECO:0000313" key="2">
    <source>
        <dbReference type="Proteomes" id="UP001187346"/>
    </source>
</evidence>
<gene>
    <name evidence="1" type="ORF">R5A26_06250</name>
</gene>
<evidence type="ECO:0000313" key="1">
    <source>
        <dbReference type="EMBL" id="MDV7215547.1"/>
    </source>
</evidence>
<proteinExistence type="predicted"/>
<sequence>MDPQSIPDVREWTAAVGGDTDYLDYLSQEAGLGQWAAFSRVFMPRFVEVDSCVLWDRVYEPANFRTWQEQLKGDATSVEATLNQFRLWLHIDIPEDPESEAGALALAEDIAVSWHRSLTDAFPDRTFDVAATNSEDGPIVSFVTVR</sequence>
<dbReference type="Proteomes" id="UP001187346">
    <property type="component" value="Unassembled WGS sequence"/>
</dbReference>
<reference evidence="1 2" key="1">
    <citation type="submission" date="2023-10" db="EMBL/GenBank/DDBJ databases">
        <title>Characterization of rhizosphere-enriched actinobacteria from wheat plants lab-grown on chernevaya soil.</title>
        <authorList>
            <person name="Tikhonova E.N."/>
            <person name="Konopkin A."/>
            <person name="Kravchenko I.K."/>
        </authorList>
    </citation>
    <scope>NUCLEOTIDE SEQUENCE [LARGE SCALE GENOMIC DNA]</scope>
    <source>
        <strain evidence="1 2">RR29</strain>
    </source>
</reference>
<comment type="caution">
    <text evidence="1">The sequence shown here is derived from an EMBL/GenBank/DDBJ whole genome shotgun (WGS) entry which is preliminary data.</text>
</comment>
<keyword evidence="2" id="KW-1185">Reference proteome</keyword>
<organism evidence="1 2">
    <name type="scientific">Streptomyces prunicolor</name>
    <dbReference type="NCBI Taxonomy" id="67348"/>
    <lineage>
        <taxon>Bacteria</taxon>
        <taxon>Bacillati</taxon>
        <taxon>Actinomycetota</taxon>
        <taxon>Actinomycetes</taxon>
        <taxon>Kitasatosporales</taxon>
        <taxon>Streptomycetaceae</taxon>
        <taxon>Streptomyces</taxon>
    </lineage>
</organism>
<protein>
    <recommendedName>
        <fullName evidence="3">Barstar (barnase inhibitor) domain-containing protein</fullName>
    </recommendedName>
</protein>
<accession>A0ABU4F4M9</accession>
<evidence type="ECO:0008006" key="3">
    <source>
        <dbReference type="Google" id="ProtNLM"/>
    </source>
</evidence>
<dbReference type="EMBL" id="JAWMAJ010000014">
    <property type="protein sequence ID" value="MDV7215547.1"/>
    <property type="molecule type" value="Genomic_DNA"/>
</dbReference>
<name>A0ABU4F4M9_9ACTN</name>
<dbReference type="RefSeq" id="WP_317770394.1">
    <property type="nucleotide sequence ID" value="NZ_JAWMAJ010000014.1"/>
</dbReference>